<dbReference type="AlphaFoldDB" id="A0A1X7AD32"/>
<evidence type="ECO:0000313" key="2">
    <source>
        <dbReference type="EMBL" id="SLN76323.1"/>
    </source>
</evidence>
<dbReference type="OrthoDB" id="9795306at2"/>
<dbReference type="Pfam" id="PF00903">
    <property type="entry name" value="Glyoxalase"/>
    <property type="match status" value="1"/>
</dbReference>
<proteinExistence type="predicted"/>
<dbReference type="RefSeq" id="WP_085824809.1">
    <property type="nucleotide sequence ID" value="NZ_FWFP01000018.1"/>
</dbReference>
<dbReference type="PANTHER" id="PTHR34109">
    <property type="entry name" value="BNAUNNG04460D PROTEIN-RELATED"/>
    <property type="match status" value="1"/>
</dbReference>
<dbReference type="InterPro" id="IPR004360">
    <property type="entry name" value="Glyas_Fos-R_dOase_dom"/>
</dbReference>
<name>A0A1X7AD32_9RHOB</name>
<dbReference type="Proteomes" id="UP000193778">
    <property type="component" value="Unassembled WGS sequence"/>
</dbReference>
<dbReference type="EMBL" id="FWFP01000018">
    <property type="protein sequence ID" value="SLN76323.1"/>
    <property type="molecule type" value="Genomic_DNA"/>
</dbReference>
<dbReference type="InterPro" id="IPR029068">
    <property type="entry name" value="Glyas_Bleomycin-R_OHBP_Dase"/>
</dbReference>
<dbReference type="SUPFAM" id="SSF54593">
    <property type="entry name" value="Glyoxalase/Bleomycin resistance protein/Dihydroxybiphenyl dioxygenase"/>
    <property type="match status" value="1"/>
</dbReference>
<feature type="domain" description="VOC" evidence="1">
    <location>
        <begin position="13"/>
        <end position="132"/>
    </location>
</feature>
<evidence type="ECO:0000313" key="3">
    <source>
        <dbReference type="Proteomes" id="UP000193778"/>
    </source>
</evidence>
<organism evidence="2 3">
    <name type="scientific">Ruegeria meonggei</name>
    <dbReference type="NCBI Taxonomy" id="1446476"/>
    <lineage>
        <taxon>Bacteria</taxon>
        <taxon>Pseudomonadati</taxon>
        <taxon>Pseudomonadota</taxon>
        <taxon>Alphaproteobacteria</taxon>
        <taxon>Rhodobacterales</taxon>
        <taxon>Roseobacteraceae</taxon>
        <taxon>Ruegeria</taxon>
    </lineage>
</organism>
<evidence type="ECO:0000259" key="1">
    <source>
        <dbReference type="PROSITE" id="PS51819"/>
    </source>
</evidence>
<dbReference type="PROSITE" id="PS51819">
    <property type="entry name" value="VOC"/>
    <property type="match status" value="1"/>
</dbReference>
<accession>A0A1X7AD32</accession>
<dbReference type="Gene3D" id="3.10.180.10">
    <property type="entry name" value="2,3-Dihydroxybiphenyl 1,2-Dioxygenase, domain 1"/>
    <property type="match status" value="1"/>
</dbReference>
<dbReference type="PANTHER" id="PTHR34109:SF1">
    <property type="entry name" value="VOC DOMAIN-CONTAINING PROTEIN"/>
    <property type="match status" value="1"/>
</dbReference>
<protein>
    <submittedName>
        <fullName evidence="2">Glyoxalase-like domain protein</fullName>
    </submittedName>
</protein>
<sequence>MKKKPATLPRGYRTCTVSLAVADVPAALKFYENAFDAKVQACDADEAPGFAAIKIGNSMLFVSTGWGTHGPIVSGAITPVSQHMYVEDIDAVLSTALENGANLIAEANDTYWGERCATVADPFGHIWTLATRIENLKSEDISERRKVLFRTFQGQEDEAIAVAVETTEQTEAA</sequence>
<dbReference type="CDD" id="cd07246">
    <property type="entry name" value="VOC_like"/>
    <property type="match status" value="1"/>
</dbReference>
<reference evidence="3" key="1">
    <citation type="submission" date="2017-03" db="EMBL/GenBank/DDBJ databases">
        <authorList>
            <person name="Rodrigo-Torres L."/>
            <person name="Arahal R.D."/>
            <person name="Lucena T."/>
        </authorList>
    </citation>
    <scope>NUCLEOTIDE SEQUENCE [LARGE SCALE GENOMIC DNA]</scope>
    <source>
        <strain evidence="3">CECT 8411</strain>
    </source>
</reference>
<dbReference type="InterPro" id="IPR037523">
    <property type="entry name" value="VOC_core"/>
</dbReference>
<gene>
    <name evidence="2" type="ORF">RUM8411_04381</name>
</gene>
<keyword evidence="3" id="KW-1185">Reference proteome</keyword>